<dbReference type="EMBL" id="QKWP01003208">
    <property type="protein sequence ID" value="RIB01290.1"/>
    <property type="molecule type" value="Genomic_DNA"/>
</dbReference>
<accession>A0A397TTE5</accession>
<keyword evidence="5" id="KW-1185">Reference proteome</keyword>
<feature type="domain" description="RNA ligase 2 C-terminal" evidence="3">
    <location>
        <begin position="314"/>
        <end position="376"/>
    </location>
</feature>
<dbReference type="Pfam" id="PF09414">
    <property type="entry name" value="RNA_ligase"/>
    <property type="match status" value="1"/>
</dbReference>
<proteinExistence type="predicted"/>
<evidence type="ECO:0000313" key="4">
    <source>
        <dbReference type="EMBL" id="RIB01290.1"/>
    </source>
</evidence>
<sequence>MLIMSLNNANDVIEASNTDDIAQEPVKWGTFVSYESIENHHNQITTNHFTREDVLNSCEYAIIIIFIVVSFINFILTINTFLKRWIATEKIHGANFSFYTNGHEIKCARRNGFLKPNEDFYNYQSIRKKYTSQVLSLHKLMLSKNLIKGEMIIIYGELFGGKYPQPNIIKDTKEILNPVQYGVYYSPKIEFMAFDLFDGLDLLDFDIMEKLLNFSDIPYLKPLIKDSYQNVIKFNPNFTTTIPKLLGYPTSLPPPFDENIAEGIVIKPVKNIRTSKGIRVILKIKALNFEERNKNPEKSNKKRKILPVDRVKMNLNEFINKNRLSSVISKLETKDKNDEMKLVNFLYEDAMEDFMKDEELKEKFLKLSDKNKEKVRRSGVCKANQVVNEHLEQ</sequence>
<feature type="domain" description="RNA ligase" evidence="2">
    <location>
        <begin position="84"/>
        <end position="285"/>
    </location>
</feature>
<dbReference type="OrthoDB" id="6142248at2759"/>
<keyword evidence="1" id="KW-0472">Membrane</keyword>
<organism evidence="4 5">
    <name type="scientific">Gigaspora rosea</name>
    <dbReference type="NCBI Taxonomy" id="44941"/>
    <lineage>
        <taxon>Eukaryota</taxon>
        <taxon>Fungi</taxon>
        <taxon>Fungi incertae sedis</taxon>
        <taxon>Mucoromycota</taxon>
        <taxon>Glomeromycotina</taxon>
        <taxon>Glomeromycetes</taxon>
        <taxon>Diversisporales</taxon>
        <taxon>Gigasporaceae</taxon>
        <taxon>Gigaspora</taxon>
    </lineage>
</organism>
<evidence type="ECO:0008006" key="6">
    <source>
        <dbReference type="Google" id="ProtNLM"/>
    </source>
</evidence>
<dbReference type="InterPro" id="IPR021122">
    <property type="entry name" value="RNA_ligase_dom_REL/Rnl2"/>
</dbReference>
<dbReference type="SUPFAM" id="SSF56091">
    <property type="entry name" value="DNA ligase/mRNA capping enzyme, catalytic domain"/>
    <property type="match status" value="1"/>
</dbReference>
<dbReference type="Pfam" id="PF18043">
    <property type="entry name" value="T4_Rnl2_C"/>
    <property type="match status" value="1"/>
</dbReference>
<dbReference type="InterPro" id="IPR041948">
    <property type="entry name" value="Rnl1/2_C_sf"/>
</dbReference>
<comment type="caution">
    <text evidence="4">The sequence shown here is derived from an EMBL/GenBank/DDBJ whole genome shotgun (WGS) entry which is preliminary data.</text>
</comment>
<evidence type="ECO:0000313" key="5">
    <source>
        <dbReference type="Proteomes" id="UP000266673"/>
    </source>
</evidence>
<dbReference type="Gene3D" id="3.30.1490.70">
    <property type="match status" value="1"/>
</dbReference>
<feature type="transmembrane region" description="Helical" evidence="1">
    <location>
        <begin position="60"/>
        <end position="82"/>
    </location>
</feature>
<dbReference type="Gene3D" id="1.10.10.1810">
    <property type="entry name" value="RNA ligase"/>
    <property type="match status" value="1"/>
</dbReference>
<evidence type="ECO:0000259" key="2">
    <source>
        <dbReference type="Pfam" id="PF09414"/>
    </source>
</evidence>
<name>A0A397TTE5_9GLOM</name>
<evidence type="ECO:0000259" key="3">
    <source>
        <dbReference type="Pfam" id="PF18043"/>
    </source>
</evidence>
<gene>
    <name evidence="4" type="ORF">C2G38_1022383</name>
</gene>
<protein>
    <recommendedName>
        <fullName evidence="6">RNA ligase domain-containing protein</fullName>
    </recommendedName>
</protein>
<reference evidence="4 5" key="1">
    <citation type="submission" date="2018-06" db="EMBL/GenBank/DDBJ databases">
        <title>Comparative genomics reveals the genomic features of Rhizophagus irregularis, R. cerebriforme, R. diaphanum and Gigaspora rosea, and their symbiotic lifestyle signature.</title>
        <authorList>
            <person name="Morin E."/>
            <person name="San Clemente H."/>
            <person name="Chen E.C.H."/>
            <person name="De La Providencia I."/>
            <person name="Hainaut M."/>
            <person name="Kuo A."/>
            <person name="Kohler A."/>
            <person name="Murat C."/>
            <person name="Tang N."/>
            <person name="Roy S."/>
            <person name="Loubradou J."/>
            <person name="Henrissat B."/>
            <person name="Grigoriev I.V."/>
            <person name="Corradi N."/>
            <person name="Roux C."/>
            <person name="Martin F.M."/>
        </authorList>
    </citation>
    <scope>NUCLEOTIDE SEQUENCE [LARGE SCALE GENOMIC DNA]</scope>
    <source>
        <strain evidence="4 5">DAOM 194757</strain>
    </source>
</reference>
<dbReference type="AlphaFoldDB" id="A0A397TTE5"/>
<keyword evidence="1" id="KW-1133">Transmembrane helix</keyword>
<keyword evidence="1" id="KW-0812">Transmembrane</keyword>
<dbReference type="Proteomes" id="UP000266673">
    <property type="component" value="Unassembled WGS sequence"/>
</dbReference>
<dbReference type="InterPro" id="IPR040609">
    <property type="entry name" value="Rnl2_C"/>
</dbReference>
<evidence type="ECO:0000256" key="1">
    <source>
        <dbReference type="SAM" id="Phobius"/>
    </source>
</evidence>
<dbReference type="Gene3D" id="3.30.470.30">
    <property type="entry name" value="DNA ligase/mRNA capping enzyme"/>
    <property type="match status" value="1"/>
</dbReference>